<dbReference type="Pfam" id="PF06178">
    <property type="entry name" value="KdgM"/>
    <property type="match status" value="1"/>
</dbReference>
<reference evidence="3" key="1">
    <citation type="submission" date="2021-11" db="EMBL/GenBank/DDBJ databases">
        <title>Vibrio ZSDE26 sp. nov. and Vibrio ZSDZ34 sp. nov., isolated from coastal seawater in Qingdao.</title>
        <authorList>
            <person name="Zhang P."/>
        </authorList>
    </citation>
    <scope>NUCLEOTIDE SEQUENCE</scope>
    <source>
        <strain evidence="3">ZSDE26</strain>
    </source>
</reference>
<sequence>MKKHITLAISLALLSTTASAAYLTGNYQIHDKKDNAYTVEMGHTFETNTTFWMEIEGSLGSGTMNTTNTMFALEQKMFDADEGRFSMSVGLHYLMIDGQTYVDEDGDTLANAQYRPAVMASYNWDNGIYYSGRFRLHYDQDSGDFLENRLDTAVGWRGDSYGLQYKNIYLDRNTGADNSFDHEVRYTHFFENSAWAPYVEYRNQPMMTNGIEETRNSAFVIGATVGF</sequence>
<dbReference type="InterPro" id="IPR053713">
    <property type="entry name" value="Bact_OM_Channel_sf"/>
</dbReference>
<dbReference type="RefSeq" id="WP_248010284.1">
    <property type="nucleotide sequence ID" value="NZ_JAJHVV010000013.1"/>
</dbReference>
<dbReference type="AlphaFoldDB" id="A0A9X1XNH7"/>
<keyword evidence="4" id="KW-1185">Reference proteome</keyword>
<protein>
    <submittedName>
        <fullName evidence="3">Oligogalacturonate-specific porin KdgM family protein</fullName>
    </submittedName>
</protein>
<evidence type="ECO:0000256" key="1">
    <source>
        <dbReference type="ARBA" id="ARBA00022729"/>
    </source>
</evidence>
<evidence type="ECO:0000256" key="2">
    <source>
        <dbReference type="SAM" id="SignalP"/>
    </source>
</evidence>
<evidence type="ECO:0000313" key="3">
    <source>
        <dbReference type="EMBL" id="MCK6265203.1"/>
    </source>
</evidence>
<feature type="chain" id="PRO_5040859576" evidence="2">
    <location>
        <begin position="21"/>
        <end position="227"/>
    </location>
</feature>
<dbReference type="EMBL" id="JAJHVV010000013">
    <property type="protein sequence ID" value="MCK6265203.1"/>
    <property type="molecule type" value="Genomic_DNA"/>
</dbReference>
<evidence type="ECO:0000313" key="4">
    <source>
        <dbReference type="Proteomes" id="UP001139559"/>
    </source>
</evidence>
<dbReference type="Gene3D" id="2.40.160.40">
    <property type="entry name" value="monomeric porin ompg"/>
    <property type="match status" value="1"/>
</dbReference>
<feature type="signal peptide" evidence="2">
    <location>
        <begin position="1"/>
        <end position="20"/>
    </location>
</feature>
<dbReference type="InterPro" id="IPR009331">
    <property type="entry name" value="Oligogalacturonate-sp_porin"/>
</dbReference>
<comment type="caution">
    <text evidence="3">The sequence shown here is derived from an EMBL/GenBank/DDBJ whole genome shotgun (WGS) entry which is preliminary data.</text>
</comment>
<keyword evidence="1 2" id="KW-0732">Signal</keyword>
<organism evidence="3 4">
    <name type="scientific">Vibrio amylolyticus</name>
    <dbReference type="NCBI Taxonomy" id="2847292"/>
    <lineage>
        <taxon>Bacteria</taxon>
        <taxon>Pseudomonadati</taxon>
        <taxon>Pseudomonadota</taxon>
        <taxon>Gammaproteobacteria</taxon>
        <taxon>Vibrionales</taxon>
        <taxon>Vibrionaceae</taxon>
        <taxon>Vibrio</taxon>
    </lineage>
</organism>
<proteinExistence type="predicted"/>
<accession>A0A9X1XNH7</accession>
<name>A0A9X1XNH7_9VIBR</name>
<gene>
    <name evidence="3" type="ORF">KP803_18150</name>
</gene>
<dbReference type="Proteomes" id="UP001139559">
    <property type="component" value="Unassembled WGS sequence"/>
</dbReference>